<keyword evidence="2 12" id="KW-0813">Transport</keyword>
<evidence type="ECO:0000256" key="7">
    <source>
        <dbReference type="ARBA" id="ARBA00023004"/>
    </source>
</evidence>
<evidence type="ECO:0000313" key="17">
    <source>
        <dbReference type="EMBL" id="MBD2857857.1"/>
    </source>
</evidence>
<keyword evidence="6" id="KW-0732">Signal</keyword>
<evidence type="ECO:0000313" key="18">
    <source>
        <dbReference type="Proteomes" id="UP000610558"/>
    </source>
</evidence>
<name>A0A927C0M6_9GAMM</name>
<dbReference type="InterPro" id="IPR039426">
    <property type="entry name" value="TonB-dep_rcpt-like"/>
</dbReference>
<evidence type="ECO:0000256" key="1">
    <source>
        <dbReference type="ARBA" id="ARBA00004571"/>
    </source>
</evidence>
<evidence type="ECO:0000256" key="11">
    <source>
        <dbReference type="ARBA" id="ARBA00023237"/>
    </source>
</evidence>
<feature type="domain" description="TonB-dependent receptor plug" evidence="16">
    <location>
        <begin position="63"/>
        <end position="170"/>
    </location>
</feature>
<dbReference type="PROSITE" id="PS01156">
    <property type="entry name" value="TONB_DEPENDENT_REC_2"/>
    <property type="match status" value="1"/>
</dbReference>
<evidence type="ECO:0000259" key="16">
    <source>
        <dbReference type="Pfam" id="PF07715"/>
    </source>
</evidence>
<keyword evidence="7" id="KW-0408">Iron</keyword>
<evidence type="ECO:0000256" key="8">
    <source>
        <dbReference type="ARBA" id="ARBA00023065"/>
    </source>
</evidence>
<evidence type="ECO:0000259" key="15">
    <source>
        <dbReference type="Pfam" id="PF00593"/>
    </source>
</evidence>
<evidence type="ECO:0000256" key="5">
    <source>
        <dbReference type="ARBA" id="ARBA00022692"/>
    </source>
</evidence>
<proteinExistence type="inferred from homology"/>
<dbReference type="AlphaFoldDB" id="A0A927C0M6"/>
<dbReference type="InterPro" id="IPR010917">
    <property type="entry name" value="TonB_rcpt_CS"/>
</dbReference>
<keyword evidence="17" id="KW-0675">Receptor</keyword>
<evidence type="ECO:0000256" key="12">
    <source>
        <dbReference type="PROSITE-ProRule" id="PRU01360"/>
    </source>
</evidence>
<keyword evidence="4" id="KW-0410">Iron transport</keyword>
<dbReference type="GO" id="GO:0006826">
    <property type="term" value="P:iron ion transport"/>
    <property type="evidence" value="ECO:0007669"/>
    <property type="project" value="UniProtKB-KW"/>
</dbReference>
<dbReference type="InterPro" id="IPR012910">
    <property type="entry name" value="Plug_dom"/>
</dbReference>
<keyword evidence="8" id="KW-0406">Ion transport</keyword>
<keyword evidence="3 12" id="KW-1134">Transmembrane beta strand</keyword>
<evidence type="ECO:0000256" key="2">
    <source>
        <dbReference type="ARBA" id="ARBA00022448"/>
    </source>
</evidence>
<evidence type="ECO:0000256" key="4">
    <source>
        <dbReference type="ARBA" id="ARBA00022496"/>
    </source>
</evidence>
<accession>A0A927C0M6</accession>
<dbReference type="PANTHER" id="PTHR32552:SF81">
    <property type="entry name" value="TONB-DEPENDENT OUTER MEMBRANE RECEPTOR"/>
    <property type="match status" value="1"/>
</dbReference>
<evidence type="ECO:0000256" key="3">
    <source>
        <dbReference type="ARBA" id="ARBA00022452"/>
    </source>
</evidence>
<gene>
    <name evidence="17" type="ORF">IB286_02475</name>
</gene>
<comment type="similarity">
    <text evidence="12 14">Belongs to the TonB-dependent receptor family.</text>
</comment>
<keyword evidence="9 14" id="KW-0798">TonB box</keyword>
<protein>
    <submittedName>
        <fullName evidence="17">TonB-dependent receptor</fullName>
    </submittedName>
</protein>
<feature type="domain" description="TonB-dependent receptor-like beta-barrel" evidence="15">
    <location>
        <begin position="318"/>
        <end position="812"/>
    </location>
</feature>
<dbReference type="RefSeq" id="WP_190762091.1">
    <property type="nucleotide sequence ID" value="NZ_JACXLD010000001.1"/>
</dbReference>
<dbReference type="Pfam" id="PF00593">
    <property type="entry name" value="TonB_dep_Rec_b-barrel"/>
    <property type="match status" value="1"/>
</dbReference>
<evidence type="ECO:0000256" key="6">
    <source>
        <dbReference type="ARBA" id="ARBA00022729"/>
    </source>
</evidence>
<keyword evidence="10 12" id="KW-0472">Membrane</keyword>
<evidence type="ECO:0000256" key="14">
    <source>
        <dbReference type="RuleBase" id="RU003357"/>
    </source>
</evidence>
<dbReference type="Gene3D" id="2.40.170.20">
    <property type="entry name" value="TonB-dependent receptor, beta-barrel domain"/>
    <property type="match status" value="1"/>
</dbReference>
<dbReference type="EMBL" id="JACXLD010000001">
    <property type="protein sequence ID" value="MBD2857857.1"/>
    <property type="molecule type" value="Genomic_DNA"/>
</dbReference>
<dbReference type="Proteomes" id="UP000610558">
    <property type="component" value="Unassembled WGS sequence"/>
</dbReference>
<evidence type="ECO:0000256" key="10">
    <source>
        <dbReference type="ARBA" id="ARBA00023136"/>
    </source>
</evidence>
<dbReference type="InterPro" id="IPR036942">
    <property type="entry name" value="Beta-barrel_TonB_sf"/>
</dbReference>
<evidence type="ECO:0000256" key="9">
    <source>
        <dbReference type="ARBA" id="ARBA00023077"/>
    </source>
</evidence>
<feature type="short sequence motif" description="TonB C-terminal box" evidence="13">
    <location>
        <begin position="832"/>
        <end position="849"/>
    </location>
</feature>
<comment type="caution">
    <text evidence="17">The sequence shown here is derived from an EMBL/GenBank/DDBJ whole genome shotgun (WGS) entry which is preliminary data.</text>
</comment>
<dbReference type="InterPro" id="IPR000531">
    <property type="entry name" value="Beta-barrel_TonB"/>
</dbReference>
<dbReference type="PROSITE" id="PS52016">
    <property type="entry name" value="TONB_DEPENDENT_REC_3"/>
    <property type="match status" value="1"/>
</dbReference>
<keyword evidence="18" id="KW-1185">Reference proteome</keyword>
<keyword evidence="5 12" id="KW-0812">Transmembrane</keyword>
<reference evidence="17" key="1">
    <citation type="submission" date="2020-09" db="EMBL/GenBank/DDBJ databases">
        <authorList>
            <person name="Yoon J.-W."/>
        </authorList>
    </citation>
    <scope>NUCLEOTIDE SEQUENCE</scope>
    <source>
        <strain evidence="17">KMU-158</strain>
    </source>
</reference>
<organism evidence="17 18">
    <name type="scientific">Spongiibacter pelagi</name>
    <dbReference type="NCBI Taxonomy" id="2760804"/>
    <lineage>
        <taxon>Bacteria</taxon>
        <taxon>Pseudomonadati</taxon>
        <taxon>Pseudomonadota</taxon>
        <taxon>Gammaproteobacteria</taxon>
        <taxon>Cellvibrionales</taxon>
        <taxon>Spongiibacteraceae</taxon>
        <taxon>Spongiibacter</taxon>
    </lineage>
</organism>
<dbReference type="PANTHER" id="PTHR32552">
    <property type="entry name" value="FERRICHROME IRON RECEPTOR-RELATED"/>
    <property type="match status" value="1"/>
</dbReference>
<sequence length="849" mass="94134">MERNKRAVNKLRAITLAVAGLGFVGLAGAETPLLEVKTKRKPVESSAILEEVYVTARKREENLQETPVAVSAIGADALREAGIGSITDLQGAVPSLQFGQSGSKTPAIFIRGIGQREATSVLDPGVGVYLNGIFIARQDGQLLDTVDTQSIQVLRGPQGTLFGKNNTGGAILVTTKQPDPTEYSGGLMIDIGNYGREDVKLNGNIPLFDGKAGMRLVLNNRRLKGYFENTNGNSDFADEDRLSLSARLFWELRDDFSLDLFGFWSKQDERSVGMTCLFQNPDANIMQLRYPGQPEITNACRDSERAFSRSEYEMNQEHSEISMVNTMLALSLDWSISENYSLKSISAFSFQDGIHRNDDQDGTRVPALDSGTESLNRTLKADGKAVPQEERYQFSQELQLNGLAFNEKLNYTVGGFFSYEEISDNPFSQMVGPKGLAGVRLSYACGIGAEALGSICGLLDDTLILPLATIFANRSDLENESWAAFAQGTYSITDYLQLTLGARYTHEERKRSMTVYEVDALEFGTRIGAVYLDPVGLYSPITMFQFNNLATNQPDLPIIVNENADSGSAEWNNFTPSATLSMQAREDWLEKMKLESFMVYATYSEGFKAGGFEPKGPELVSFNPEEVVNYELGFKLDALNSRMRINAAAYMMDYEEIQVRVAEQGQRISDLFLYLSNAGKAQVNGAELETVFVLGNWFIQGSYSWTDASYEEFDANVIIPGQGEFIADRSDEPFALVPETSWSFSVAYNWLTQIGAFSSRLSAYYRSELFTGIDYLSDEFESSFIEEQTTWNFRLAWHPDENLNVTAYVNNLTDEQYFSSGFAVSALLGAATLVQGNPRSYGVQVGYQF</sequence>
<comment type="subcellular location">
    <subcellularLocation>
        <location evidence="1 12">Cell outer membrane</location>
        <topology evidence="1 12">Multi-pass membrane protein</topology>
    </subcellularLocation>
</comment>
<evidence type="ECO:0000256" key="13">
    <source>
        <dbReference type="PROSITE-ProRule" id="PRU10144"/>
    </source>
</evidence>
<dbReference type="SUPFAM" id="SSF56935">
    <property type="entry name" value="Porins"/>
    <property type="match status" value="1"/>
</dbReference>
<keyword evidence="11 12" id="KW-0998">Cell outer membrane</keyword>
<dbReference type="GO" id="GO:0009279">
    <property type="term" value="C:cell outer membrane"/>
    <property type="evidence" value="ECO:0007669"/>
    <property type="project" value="UniProtKB-SubCell"/>
</dbReference>
<dbReference type="Pfam" id="PF07715">
    <property type="entry name" value="Plug"/>
    <property type="match status" value="1"/>
</dbReference>